<evidence type="ECO:0000313" key="7">
    <source>
        <dbReference type="Proteomes" id="UP000239867"/>
    </source>
</evidence>
<proteinExistence type="predicted"/>
<dbReference type="Pfam" id="PF04015">
    <property type="entry name" value="DUF362"/>
    <property type="match status" value="1"/>
</dbReference>
<dbReference type="InterPro" id="IPR017896">
    <property type="entry name" value="4Fe4S_Fe-S-bd"/>
</dbReference>
<dbReference type="InterPro" id="IPR050157">
    <property type="entry name" value="PSI_iron-sulfur_center"/>
</dbReference>
<keyword evidence="1" id="KW-0004">4Fe-4S</keyword>
<dbReference type="EMBL" id="CP021255">
    <property type="protein sequence ID" value="AVD70882.1"/>
    <property type="molecule type" value="Genomic_DNA"/>
</dbReference>
<dbReference type="InterPro" id="IPR017900">
    <property type="entry name" value="4Fe4S_Fe_S_CS"/>
</dbReference>
<dbReference type="PROSITE" id="PS51379">
    <property type="entry name" value="4FE4S_FER_2"/>
    <property type="match status" value="2"/>
</dbReference>
<evidence type="ECO:0000256" key="4">
    <source>
        <dbReference type="ARBA" id="ARBA00023014"/>
    </source>
</evidence>
<sequence length="371" mass="40918">MTESATVYYCAPGARSHDNTRLAKVARLCDALNLKKIIKKGELTAIKLHFGEDGNDSHLRPSWVRVVVEKILAAGGKPFLTDTATLYSGSRQNAYDHMQTAYRHGFVPSVVHAPVILADGLYGENDVPVAIRGRHFREAHIATEIKRAPAMVVLSHFKGHEMAGFGGAIKNLAMGGASARGKREQHDTHVQIDHDICIGCGSCVKVCPQKALSLQEKKSCVDKSRCIGCFECITVCPPKAIDIDWNAEIVPFTERLTEYAWAVVKSHPKRICFINFLMNITPDCDCAGWSDLPMVPDLGILASTDPVALDQACLDLVNQAPWINDAEKGRHVDLSKQDKFTVRWPHTRGEVQLVHGEALGMGTRTYELKRI</sequence>
<name>A0A2L1GMJ5_9BACT</name>
<dbReference type="PANTHER" id="PTHR24960:SF83">
    <property type="entry name" value="4FE-4S FERREDOXIN-TYPE DOMAIN-CONTAINING PROTEIN"/>
    <property type="match status" value="1"/>
</dbReference>
<dbReference type="AlphaFoldDB" id="A0A2L1GMJ5"/>
<protein>
    <submittedName>
        <fullName evidence="6">4Fe-4S ferredoxin</fullName>
    </submittedName>
</protein>
<keyword evidence="4" id="KW-0411">Iron-sulfur</keyword>
<dbReference type="RefSeq" id="WP_104936164.1">
    <property type="nucleotide sequence ID" value="NZ_CP021255.1"/>
</dbReference>
<reference evidence="6 7" key="1">
    <citation type="journal article" date="2018" name="MBio">
        <title>Insights into the evolution of host association through the isolation and characterization of a novel human periodontal pathobiont, Desulfobulbus oralis.</title>
        <authorList>
            <person name="Cross K.L."/>
            <person name="Chirania P."/>
            <person name="Xiong W."/>
            <person name="Beall C.J."/>
            <person name="Elkins J.G."/>
            <person name="Giannone R.J."/>
            <person name="Griffen A.L."/>
            <person name="Guss A.M."/>
            <person name="Hettich R.L."/>
            <person name="Joshi S.S."/>
            <person name="Mokrzan E.M."/>
            <person name="Martin R.K."/>
            <person name="Zhulin I.B."/>
            <person name="Leys E.J."/>
            <person name="Podar M."/>
        </authorList>
    </citation>
    <scope>NUCLEOTIDE SEQUENCE [LARGE SCALE GENOMIC DNA]</scope>
    <source>
        <strain evidence="6 7">ORNL</strain>
    </source>
</reference>
<accession>A0A2L1GMJ5</accession>
<keyword evidence="3" id="KW-0408">Iron</keyword>
<evidence type="ECO:0000256" key="2">
    <source>
        <dbReference type="ARBA" id="ARBA00022723"/>
    </source>
</evidence>
<gene>
    <name evidence="6" type="ORF">CAY53_04800</name>
</gene>
<feature type="domain" description="4Fe-4S ferredoxin-type" evidence="5">
    <location>
        <begin position="221"/>
        <end position="246"/>
    </location>
</feature>
<organism evidence="6 7">
    <name type="scientific">Desulfobulbus oralis</name>
    <dbReference type="NCBI Taxonomy" id="1986146"/>
    <lineage>
        <taxon>Bacteria</taxon>
        <taxon>Pseudomonadati</taxon>
        <taxon>Thermodesulfobacteriota</taxon>
        <taxon>Desulfobulbia</taxon>
        <taxon>Desulfobulbales</taxon>
        <taxon>Desulfobulbaceae</taxon>
        <taxon>Desulfobulbus</taxon>
    </lineage>
</organism>
<evidence type="ECO:0000313" key="6">
    <source>
        <dbReference type="EMBL" id="AVD70882.1"/>
    </source>
</evidence>
<feature type="domain" description="4Fe-4S ferredoxin-type" evidence="5">
    <location>
        <begin position="188"/>
        <end position="217"/>
    </location>
</feature>
<dbReference type="PROSITE" id="PS00198">
    <property type="entry name" value="4FE4S_FER_1"/>
    <property type="match status" value="2"/>
</dbReference>
<dbReference type="GO" id="GO:0051539">
    <property type="term" value="F:4 iron, 4 sulfur cluster binding"/>
    <property type="evidence" value="ECO:0007669"/>
    <property type="project" value="UniProtKB-KW"/>
</dbReference>
<dbReference type="KEGG" id="deo:CAY53_04800"/>
<keyword evidence="2" id="KW-0479">Metal-binding</keyword>
<evidence type="ECO:0000256" key="3">
    <source>
        <dbReference type="ARBA" id="ARBA00023004"/>
    </source>
</evidence>
<dbReference type="PANTHER" id="PTHR24960">
    <property type="entry name" value="PHOTOSYSTEM I IRON-SULFUR CENTER-RELATED"/>
    <property type="match status" value="1"/>
</dbReference>
<evidence type="ECO:0000256" key="1">
    <source>
        <dbReference type="ARBA" id="ARBA00022485"/>
    </source>
</evidence>
<evidence type="ECO:0000259" key="5">
    <source>
        <dbReference type="PROSITE" id="PS51379"/>
    </source>
</evidence>
<dbReference type="InterPro" id="IPR007160">
    <property type="entry name" value="DUF362"/>
</dbReference>
<dbReference type="GO" id="GO:0046872">
    <property type="term" value="F:metal ion binding"/>
    <property type="evidence" value="ECO:0007669"/>
    <property type="project" value="UniProtKB-KW"/>
</dbReference>
<dbReference type="Pfam" id="PF12838">
    <property type="entry name" value="Fer4_7"/>
    <property type="match status" value="1"/>
</dbReference>
<dbReference type="OrthoDB" id="9781559at2"/>
<dbReference type="Proteomes" id="UP000239867">
    <property type="component" value="Chromosome"/>
</dbReference>
<keyword evidence="7" id="KW-1185">Reference proteome</keyword>
<dbReference type="Gene3D" id="3.30.70.20">
    <property type="match status" value="1"/>
</dbReference>
<dbReference type="SUPFAM" id="SSF54862">
    <property type="entry name" value="4Fe-4S ferredoxins"/>
    <property type="match status" value="1"/>
</dbReference>